<keyword evidence="2" id="KW-1133">Transmembrane helix</keyword>
<accession>A0A673LD17</accession>
<keyword evidence="5" id="KW-1185">Reference proteome</keyword>
<sequence length="320" mass="35662">INYIFVFPGVFGDDVVTVMEGDTVTLHTDITKKEHDKMLWYFEDTRIALINGHPNTSCLYDGEDGRFRDRLEVDYKTGSLIITDITTEHAGRYEAEIIRSESSGKRQSLNRNRKCDSTKITKKISISHDDTIKTFSMIVIVVFADTDELKSVKEGDSVTLHIDVNKQLNDLILWFFNNTRIALNNGERDKSCVYDGADGMFRGRLELDYETGSLTITNITTEHTGRYEANIIRGNSTGTSKPLNRTRKCDSTKINSKSSNSGDTIKTFNVNVNAVPGSGLSSAAVAGIVVGVLLVAAAAVGVIYYRDRKSRNGKYYIQIQ</sequence>
<dbReference type="CDD" id="cd12087">
    <property type="entry name" value="TM_EGFR-like"/>
    <property type="match status" value="1"/>
</dbReference>
<evidence type="ECO:0000313" key="4">
    <source>
        <dbReference type="Ensembl" id="ENSSRHP00000076929.1"/>
    </source>
</evidence>
<organism evidence="4 5">
    <name type="scientific">Sinocyclocheilus rhinocerous</name>
    <dbReference type="NCBI Taxonomy" id="307959"/>
    <lineage>
        <taxon>Eukaryota</taxon>
        <taxon>Metazoa</taxon>
        <taxon>Chordata</taxon>
        <taxon>Craniata</taxon>
        <taxon>Vertebrata</taxon>
        <taxon>Euteleostomi</taxon>
        <taxon>Actinopterygii</taxon>
        <taxon>Neopterygii</taxon>
        <taxon>Teleostei</taxon>
        <taxon>Ostariophysi</taxon>
        <taxon>Cypriniformes</taxon>
        <taxon>Cyprinidae</taxon>
        <taxon>Cyprininae</taxon>
        <taxon>Sinocyclocheilus</taxon>
    </lineage>
</organism>
<protein>
    <recommendedName>
        <fullName evidence="3">Immunoglobulin domain-containing protein</fullName>
    </recommendedName>
</protein>
<dbReference type="InterPro" id="IPR013783">
    <property type="entry name" value="Ig-like_fold"/>
</dbReference>
<dbReference type="SMART" id="SM00409">
    <property type="entry name" value="IG"/>
    <property type="match status" value="2"/>
</dbReference>
<reference evidence="4" key="2">
    <citation type="submission" date="2025-09" db="UniProtKB">
        <authorList>
            <consortium name="Ensembl"/>
        </authorList>
    </citation>
    <scope>IDENTIFICATION</scope>
</reference>
<dbReference type="AlphaFoldDB" id="A0A673LD17"/>
<dbReference type="InterPro" id="IPR003599">
    <property type="entry name" value="Ig_sub"/>
</dbReference>
<keyword evidence="2" id="KW-0812">Transmembrane</keyword>
<evidence type="ECO:0000259" key="3">
    <source>
        <dbReference type="SMART" id="SM00409"/>
    </source>
</evidence>
<dbReference type="InterPro" id="IPR036179">
    <property type="entry name" value="Ig-like_dom_sf"/>
</dbReference>
<feature type="transmembrane region" description="Helical" evidence="2">
    <location>
        <begin position="283"/>
        <end position="305"/>
    </location>
</feature>
<dbReference type="Gene3D" id="2.60.40.10">
    <property type="entry name" value="Immunoglobulins"/>
    <property type="match status" value="2"/>
</dbReference>
<reference evidence="4" key="1">
    <citation type="submission" date="2025-08" db="UniProtKB">
        <authorList>
            <consortium name="Ensembl"/>
        </authorList>
    </citation>
    <scope>IDENTIFICATION</scope>
</reference>
<name>A0A673LD17_9TELE</name>
<evidence type="ECO:0000313" key="5">
    <source>
        <dbReference type="Proteomes" id="UP000472270"/>
    </source>
</evidence>
<dbReference type="PANTHER" id="PTHR21063:SF4">
    <property type="entry name" value="CD48 ANTIGEN-RELATED"/>
    <property type="match status" value="1"/>
</dbReference>
<dbReference type="SUPFAM" id="SSF48726">
    <property type="entry name" value="Immunoglobulin"/>
    <property type="match status" value="2"/>
</dbReference>
<dbReference type="Proteomes" id="UP000472270">
    <property type="component" value="Unassembled WGS sequence"/>
</dbReference>
<keyword evidence="2" id="KW-0472">Membrane</keyword>
<proteinExistence type="predicted"/>
<feature type="region of interest" description="Disordered" evidence="1">
    <location>
        <begin position="239"/>
        <end position="259"/>
    </location>
</feature>
<dbReference type="Ensembl" id="ENSSRHT00000079021.1">
    <property type="protein sequence ID" value="ENSSRHP00000076929.1"/>
    <property type="gene ID" value="ENSSRHG00000038159.1"/>
</dbReference>
<evidence type="ECO:0000256" key="1">
    <source>
        <dbReference type="SAM" id="MobiDB-lite"/>
    </source>
</evidence>
<feature type="domain" description="Immunoglobulin" evidence="3">
    <location>
        <begin position="147"/>
        <end position="273"/>
    </location>
</feature>
<dbReference type="PANTHER" id="PTHR21063">
    <property type="entry name" value="LFA-3"/>
    <property type="match status" value="1"/>
</dbReference>
<feature type="domain" description="Immunoglobulin" evidence="3">
    <location>
        <begin position="13"/>
        <end position="123"/>
    </location>
</feature>
<evidence type="ECO:0000256" key="2">
    <source>
        <dbReference type="SAM" id="Phobius"/>
    </source>
</evidence>